<evidence type="ECO:0000256" key="13">
    <source>
        <dbReference type="SAM" id="MobiDB-lite"/>
    </source>
</evidence>
<organism evidence="15 16">
    <name type="scientific">Pycnococcus provasolii</name>
    <dbReference type="NCBI Taxonomy" id="41880"/>
    <lineage>
        <taxon>Eukaryota</taxon>
        <taxon>Viridiplantae</taxon>
        <taxon>Chlorophyta</taxon>
        <taxon>Pseudoscourfieldiophyceae</taxon>
        <taxon>Pseudoscourfieldiales</taxon>
        <taxon>Pycnococcaceae</taxon>
        <taxon>Pycnococcus</taxon>
    </lineage>
</organism>
<evidence type="ECO:0000256" key="11">
    <source>
        <dbReference type="ARBA" id="ARBA00023264"/>
    </source>
</evidence>
<protein>
    <recommendedName>
        <fullName evidence="3">Glycerophosphocholine acyltransferase 1</fullName>
    </recommendedName>
</protein>
<feature type="region of interest" description="Disordered" evidence="13">
    <location>
        <begin position="1"/>
        <end position="25"/>
    </location>
</feature>
<sequence length="693" mass="78983">MPFPLASPRSHAFGCDDSDDLEPDDTLHSLQVTKVSSQSMLLQELGEEPDDNARGGGDANMRPPRRPPGGGHKKQRKQQQLAHPPDAMEPSESPTSDRMMMNDNDAQWNEEDMEWADALETNGDVFDQGGFSEDEELTLAQMADKLRTMINNLGKRDPTSTSSVRRAASAKNLRELQGNAVRYLASMRRRLNGELRTTMQTVKQQPRQMMENTAKHVQRHVVQRTNRLRRRIITGDADMRVRDYIKVPKTVRAIDKFSFTMGVVGLLVTEAVLLQAPQYFWAFFALVMPTLLFLRIYLYTKQKLQYFMYDFCYYVQITCFINLFLLPDERLFLVNFAFSHGPLLWAIIAWRNSLVFHSLDKVTSVYIHTFPPLMTWAWRWYGLCRLPGEALKRATLRGLEAFTRQIDSALAQHTGGSLTRKLQATFEAAPNAVQDAARASLQIGTDRSPSFASRAARIVCTNAPFVPYCRDGGATSPTTRQVAPMTHASAGWNDMWRGDHDEMCLYSASKIPASYLLYPLAGYFLWQVLYLIKTEVIDSSKLAADPSLSTSLRWVASDSRMTMHRVGLRLSRKMRIMRHDENFDPTSIKTKLIFCWWQLVYTFFTLLPVIIFYQSFWIHTAFMLWVFGVCIQNGASYYVEVYSHSYEKLYGEAPQGGMDPDQRPEDALAEMTTVSNGAPETTEMTDATQVHED</sequence>
<evidence type="ECO:0000256" key="8">
    <source>
        <dbReference type="ARBA" id="ARBA00023098"/>
    </source>
</evidence>
<keyword evidence="9 14" id="KW-0472">Membrane</keyword>
<evidence type="ECO:0000256" key="5">
    <source>
        <dbReference type="ARBA" id="ARBA00022679"/>
    </source>
</evidence>
<keyword evidence="4" id="KW-0444">Lipid biosynthesis</keyword>
<evidence type="ECO:0000313" key="15">
    <source>
        <dbReference type="EMBL" id="GHP11893.1"/>
    </source>
</evidence>
<evidence type="ECO:0000256" key="2">
    <source>
        <dbReference type="ARBA" id="ARBA00006675"/>
    </source>
</evidence>
<dbReference type="Proteomes" id="UP000660262">
    <property type="component" value="Unassembled WGS sequence"/>
</dbReference>
<feature type="transmembrane region" description="Helical" evidence="14">
    <location>
        <begin position="592"/>
        <end position="611"/>
    </location>
</feature>
<reference evidence="15" key="1">
    <citation type="submission" date="2020-10" db="EMBL/GenBank/DDBJ databases">
        <title>Unveiling of a novel bifunctional photoreceptor, Dualchrome1, isolated from a cosmopolitan green alga.</title>
        <authorList>
            <person name="Suzuki S."/>
            <person name="Kawachi M."/>
        </authorList>
    </citation>
    <scope>NUCLEOTIDE SEQUENCE</scope>
    <source>
        <strain evidence="15">NIES 2893</strain>
    </source>
</reference>
<dbReference type="GO" id="GO:0016020">
    <property type="term" value="C:membrane"/>
    <property type="evidence" value="ECO:0007669"/>
    <property type="project" value="UniProtKB-SubCell"/>
</dbReference>
<feature type="region of interest" description="Disordered" evidence="13">
    <location>
        <begin position="672"/>
        <end position="693"/>
    </location>
</feature>
<feature type="transmembrane region" description="Helical" evidence="14">
    <location>
        <begin position="306"/>
        <end position="325"/>
    </location>
</feature>
<comment type="subcellular location">
    <subcellularLocation>
        <location evidence="1">Membrane</location>
        <topology evidence="1">Multi-pass membrane protein</topology>
    </subcellularLocation>
</comment>
<feature type="region of interest" description="Disordered" evidence="13">
    <location>
        <begin position="38"/>
        <end position="102"/>
    </location>
</feature>
<evidence type="ECO:0000256" key="7">
    <source>
        <dbReference type="ARBA" id="ARBA00022989"/>
    </source>
</evidence>
<feature type="transmembrane region" description="Helical" evidence="14">
    <location>
        <begin position="280"/>
        <end position="299"/>
    </location>
</feature>
<dbReference type="GO" id="GO:0016746">
    <property type="term" value="F:acyltransferase activity"/>
    <property type="evidence" value="ECO:0007669"/>
    <property type="project" value="UniProtKB-KW"/>
</dbReference>
<keyword evidence="5" id="KW-0808">Transferase</keyword>
<dbReference type="EMBL" id="BNJQ01000037">
    <property type="protein sequence ID" value="GHP11893.1"/>
    <property type="molecule type" value="Genomic_DNA"/>
</dbReference>
<keyword evidence="8" id="KW-0443">Lipid metabolism</keyword>
<evidence type="ECO:0000256" key="10">
    <source>
        <dbReference type="ARBA" id="ARBA00023209"/>
    </source>
</evidence>
<evidence type="ECO:0000256" key="3">
    <source>
        <dbReference type="ARBA" id="ARBA00019082"/>
    </source>
</evidence>
<evidence type="ECO:0000256" key="9">
    <source>
        <dbReference type="ARBA" id="ARBA00023136"/>
    </source>
</evidence>
<evidence type="ECO:0000256" key="1">
    <source>
        <dbReference type="ARBA" id="ARBA00004141"/>
    </source>
</evidence>
<keyword evidence="11" id="KW-1208">Phospholipid metabolism</keyword>
<feature type="transmembrane region" description="Helical" evidence="14">
    <location>
        <begin position="257"/>
        <end position="274"/>
    </location>
</feature>
<keyword evidence="12" id="KW-0012">Acyltransferase</keyword>
<dbReference type="OrthoDB" id="406287at2759"/>
<evidence type="ECO:0000256" key="12">
    <source>
        <dbReference type="ARBA" id="ARBA00023315"/>
    </source>
</evidence>
<comment type="similarity">
    <text evidence="2">Belongs to the GPC1 family.</text>
</comment>
<accession>A0A830HYL8</accession>
<keyword evidence="10" id="KW-0594">Phospholipid biosynthesis</keyword>
<name>A0A830HYL8_9CHLO</name>
<keyword evidence="16" id="KW-1185">Reference proteome</keyword>
<feature type="transmembrane region" description="Helical" evidence="14">
    <location>
        <begin position="617"/>
        <end position="639"/>
    </location>
</feature>
<dbReference type="AlphaFoldDB" id="A0A830HYL8"/>
<evidence type="ECO:0000256" key="4">
    <source>
        <dbReference type="ARBA" id="ARBA00022516"/>
    </source>
</evidence>
<comment type="caution">
    <text evidence="15">The sequence shown here is derived from an EMBL/GenBank/DDBJ whole genome shotgun (WGS) entry which is preliminary data.</text>
</comment>
<evidence type="ECO:0000256" key="14">
    <source>
        <dbReference type="SAM" id="Phobius"/>
    </source>
</evidence>
<dbReference type="PANTHER" id="PTHR31201:SF1">
    <property type="entry name" value="GLYCEROPHOSPHOCHOLINE ACYLTRANSFERASE 1"/>
    <property type="match status" value="1"/>
</dbReference>
<dbReference type="Pfam" id="PF10998">
    <property type="entry name" value="DUF2838"/>
    <property type="match status" value="1"/>
</dbReference>
<gene>
    <name evidence="15" type="ORF">PPROV_001062000</name>
</gene>
<evidence type="ECO:0000313" key="16">
    <source>
        <dbReference type="Proteomes" id="UP000660262"/>
    </source>
</evidence>
<feature type="transmembrane region" description="Helical" evidence="14">
    <location>
        <begin position="331"/>
        <end position="350"/>
    </location>
</feature>
<evidence type="ECO:0000256" key="6">
    <source>
        <dbReference type="ARBA" id="ARBA00022692"/>
    </source>
</evidence>
<keyword evidence="7 14" id="KW-1133">Transmembrane helix</keyword>
<proteinExistence type="inferred from homology"/>
<keyword evidence="6 14" id="KW-0812">Transmembrane</keyword>
<dbReference type="InterPro" id="IPR021261">
    <property type="entry name" value="GPCAT"/>
</dbReference>
<dbReference type="GO" id="GO:0006656">
    <property type="term" value="P:phosphatidylcholine biosynthetic process"/>
    <property type="evidence" value="ECO:0007669"/>
    <property type="project" value="TreeGrafter"/>
</dbReference>
<dbReference type="PANTHER" id="PTHR31201">
    <property type="entry name" value="OS01G0585100 PROTEIN"/>
    <property type="match status" value="1"/>
</dbReference>